<comment type="subcellular location">
    <subcellularLocation>
        <location evidence="1">Nucleus</location>
    </subcellularLocation>
</comment>
<dbReference type="InterPro" id="IPR016024">
    <property type="entry name" value="ARM-type_fold"/>
</dbReference>
<evidence type="ECO:0000313" key="5">
    <source>
        <dbReference type="EMBL" id="KAF2760146.1"/>
    </source>
</evidence>
<feature type="compositionally biased region" description="Low complexity" evidence="4">
    <location>
        <begin position="816"/>
        <end position="828"/>
    </location>
</feature>
<dbReference type="OrthoDB" id="342531at2759"/>
<dbReference type="EMBL" id="ML996568">
    <property type="protein sequence ID" value="KAF2760146.1"/>
    <property type="molecule type" value="Genomic_DNA"/>
</dbReference>
<dbReference type="Proteomes" id="UP000799437">
    <property type="component" value="Unassembled WGS sequence"/>
</dbReference>
<dbReference type="GeneID" id="54489082"/>
<gene>
    <name evidence="5" type="ORF">EJ05DRAFT_508718</name>
</gene>
<feature type="region of interest" description="Disordered" evidence="4">
    <location>
        <begin position="1"/>
        <end position="51"/>
    </location>
</feature>
<dbReference type="SUPFAM" id="SSF48371">
    <property type="entry name" value="ARM repeat"/>
    <property type="match status" value="1"/>
</dbReference>
<dbReference type="Pfam" id="PF04931">
    <property type="entry name" value="DNA_pol_phi"/>
    <property type="match status" value="1"/>
</dbReference>
<dbReference type="PANTHER" id="PTHR13213">
    <property type="entry name" value="MYB-BINDING PROTEIN 1A FAMILY MEMBER"/>
    <property type="match status" value="1"/>
</dbReference>
<dbReference type="GO" id="GO:0005730">
    <property type="term" value="C:nucleolus"/>
    <property type="evidence" value="ECO:0007669"/>
    <property type="project" value="InterPro"/>
</dbReference>
<comment type="similarity">
    <text evidence="2">Belongs to the MYBBP1A family.</text>
</comment>
<protein>
    <recommendedName>
        <fullName evidence="7">DNA polymerase V</fullName>
    </recommendedName>
</protein>
<dbReference type="PANTHER" id="PTHR13213:SF2">
    <property type="entry name" value="MYB-BINDING PROTEIN 1A"/>
    <property type="match status" value="1"/>
</dbReference>
<feature type="region of interest" description="Disordered" evidence="4">
    <location>
        <begin position="809"/>
        <end position="828"/>
    </location>
</feature>
<dbReference type="GO" id="GO:0000182">
    <property type="term" value="F:rDNA binding"/>
    <property type="evidence" value="ECO:0007669"/>
    <property type="project" value="TreeGrafter"/>
</dbReference>
<accession>A0A6A6WE53</accession>
<dbReference type="RefSeq" id="XP_033602597.1">
    <property type="nucleotide sequence ID" value="XM_033748028.1"/>
</dbReference>
<name>A0A6A6WE53_9PEZI</name>
<keyword evidence="3" id="KW-0539">Nucleus</keyword>
<evidence type="ECO:0000256" key="4">
    <source>
        <dbReference type="SAM" id="MobiDB-lite"/>
    </source>
</evidence>
<evidence type="ECO:0008006" key="7">
    <source>
        <dbReference type="Google" id="ProtNLM"/>
    </source>
</evidence>
<evidence type="ECO:0000256" key="2">
    <source>
        <dbReference type="ARBA" id="ARBA00006809"/>
    </source>
</evidence>
<keyword evidence="6" id="KW-1185">Reference proteome</keyword>
<evidence type="ECO:0000256" key="3">
    <source>
        <dbReference type="ARBA" id="ARBA00023242"/>
    </source>
</evidence>
<reference evidence="5" key="1">
    <citation type="journal article" date="2020" name="Stud. Mycol.">
        <title>101 Dothideomycetes genomes: a test case for predicting lifestyles and emergence of pathogens.</title>
        <authorList>
            <person name="Haridas S."/>
            <person name="Albert R."/>
            <person name="Binder M."/>
            <person name="Bloem J."/>
            <person name="Labutti K."/>
            <person name="Salamov A."/>
            <person name="Andreopoulos B."/>
            <person name="Baker S."/>
            <person name="Barry K."/>
            <person name="Bills G."/>
            <person name="Bluhm B."/>
            <person name="Cannon C."/>
            <person name="Castanera R."/>
            <person name="Culley D."/>
            <person name="Daum C."/>
            <person name="Ezra D."/>
            <person name="Gonzalez J."/>
            <person name="Henrissat B."/>
            <person name="Kuo A."/>
            <person name="Liang C."/>
            <person name="Lipzen A."/>
            <person name="Lutzoni F."/>
            <person name="Magnuson J."/>
            <person name="Mondo S."/>
            <person name="Nolan M."/>
            <person name="Ohm R."/>
            <person name="Pangilinan J."/>
            <person name="Park H.-J."/>
            <person name="Ramirez L."/>
            <person name="Alfaro M."/>
            <person name="Sun H."/>
            <person name="Tritt A."/>
            <person name="Yoshinaga Y."/>
            <person name="Zwiers L.-H."/>
            <person name="Turgeon B."/>
            <person name="Goodwin S."/>
            <person name="Spatafora J."/>
            <person name="Crous P."/>
            <person name="Grigoriev I."/>
        </authorList>
    </citation>
    <scope>NUCLEOTIDE SEQUENCE</scope>
    <source>
        <strain evidence="5">CBS 121739</strain>
    </source>
</reference>
<sequence length="1024" mass="112090">MGTKRKQNADTEKPAGNLSEKRQKKAHQNGHAESSARPAVNGSAAPGKKKSVYSEADAELANLLDNLASEDSETRLKAAKDLLRLVDTKTQNDNALIEKVLRRLTRGLGSNRKSARIGFSLVLTELVSQLYGSVETTQAEVPWNLSEFIRFVVNQTSPTGDGENKEEKQSLLLGQAFGLSAILQSSAAISLEHWSAILEYAFEIAKTTPNLRENAGLMLCDAAKNFDKVKDPSPYIQKLMEGMNANDMLKTPEGVAIWIAYKSKFGDSELPPNIWHENDPLCSKERHTLAQVMRENFKDTVEKVSANGSQKKTQSGYARSAPSFAWDVVLMSALSVMDEVEFKKFWKQIVDQNMFTNTSTPKRKSCGLQIFMNMLKTAPVSSLKAIFSPNLMRCIINQCQEPDRMLHAAAKSALKEVSSRVHREPESARIIVPELMTHNGSLDFDRVTKSKTVENCLKHADHGTLSETTEFLESKIVKPAAEEATEAETQRHIAGDLLLNIIRQRTKPDFEEVEPMDSWYLKTLQVLAKFAYFRPSETATKHLPSPPLVDADRSLLKDRTLSCLTHLISQGVTNVGTIAFQLVAFISRTAEDEKQEFIFQASKDITKSLKKAHKMLKNIDKESRKAKGGASASSLNALKLLGSMSVLQVYNGDPDAVSILDELKQCYESITEGANATSDGFDVLFELILSFAARPSALSRSLSEQVFSAFAADLTPQSLASMTAILDTSETVSGQKELFQQDASDMDDEASDSDAASIDGAAASDVEMLSDNDDAQSSDSAVSASDDDDDNEDEAAEFNRKFALALGTTPFDPNRSRSASPASSASSLDSDAMLATDAALSSIFAQRAKAAGPTAKPARQRRDARATVLNFKNRVLDLLLLFVKRERSSPLALALIPSLLRCIRSTSSPQLSNKAFTLLKTYADGAKGRNQPVVDTQDAKAGLLAVHAAVRRPGDAGAGVAARWLKACSLASLLFCRLLVAKGVQFREEVAMVYLQTMLQGKPRVAPSFYHEFDNWMLSLEVVV</sequence>
<organism evidence="5 6">
    <name type="scientific">Pseudovirgaria hyperparasitica</name>
    <dbReference type="NCBI Taxonomy" id="470096"/>
    <lineage>
        <taxon>Eukaryota</taxon>
        <taxon>Fungi</taxon>
        <taxon>Dikarya</taxon>
        <taxon>Ascomycota</taxon>
        <taxon>Pezizomycotina</taxon>
        <taxon>Dothideomycetes</taxon>
        <taxon>Dothideomycetes incertae sedis</taxon>
        <taxon>Acrospermales</taxon>
        <taxon>Acrospermaceae</taxon>
        <taxon>Pseudovirgaria</taxon>
    </lineage>
</organism>
<dbReference type="GO" id="GO:0006355">
    <property type="term" value="P:regulation of DNA-templated transcription"/>
    <property type="evidence" value="ECO:0007669"/>
    <property type="project" value="InterPro"/>
</dbReference>
<feature type="region of interest" description="Disordered" evidence="4">
    <location>
        <begin position="770"/>
        <end position="793"/>
    </location>
</feature>
<dbReference type="AlphaFoldDB" id="A0A6A6WE53"/>
<evidence type="ECO:0000313" key="6">
    <source>
        <dbReference type="Proteomes" id="UP000799437"/>
    </source>
</evidence>
<proteinExistence type="inferred from homology"/>
<dbReference type="InterPro" id="IPR007015">
    <property type="entry name" value="DNA_pol_V/MYBBP1A"/>
</dbReference>
<evidence type="ECO:0000256" key="1">
    <source>
        <dbReference type="ARBA" id="ARBA00004123"/>
    </source>
</evidence>